<feature type="domain" description="Reverse transcriptase" evidence="10">
    <location>
        <begin position="1"/>
        <end position="157"/>
    </location>
</feature>
<dbReference type="GO" id="GO:0003964">
    <property type="term" value="F:RNA-directed DNA polymerase activity"/>
    <property type="evidence" value="ECO:0007669"/>
    <property type="project" value="UniProtKB-KW"/>
</dbReference>
<evidence type="ECO:0000313" key="12">
    <source>
        <dbReference type="Proteomes" id="UP000334990"/>
    </source>
</evidence>
<evidence type="ECO:0000256" key="9">
    <source>
        <dbReference type="ARBA" id="ARBA00048173"/>
    </source>
</evidence>
<keyword evidence="12" id="KW-1185">Reference proteome</keyword>
<dbReference type="GO" id="GO:0051607">
    <property type="term" value="P:defense response to virus"/>
    <property type="evidence" value="ECO:0007669"/>
    <property type="project" value="UniProtKB-KW"/>
</dbReference>
<reference evidence="11 12" key="1">
    <citation type="submission" date="2019-10" db="EMBL/GenBank/DDBJ databases">
        <title>Whole genome shotgun sequence of Acrocarpospora corrugata NBRC 13972.</title>
        <authorList>
            <person name="Ichikawa N."/>
            <person name="Kimura A."/>
            <person name="Kitahashi Y."/>
            <person name="Komaki H."/>
            <person name="Oguchi A."/>
        </authorList>
    </citation>
    <scope>NUCLEOTIDE SEQUENCE [LARGE SCALE GENOMIC DNA]</scope>
    <source>
        <strain evidence="11 12">NBRC 13972</strain>
    </source>
</reference>
<evidence type="ECO:0000256" key="7">
    <source>
        <dbReference type="ARBA" id="ARBA00023118"/>
    </source>
</evidence>
<evidence type="ECO:0000313" key="11">
    <source>
        <dbReference type="EMBL" id="GER99104.1"/>
    </source>
</evidence>
<evidence type="ECO:0000256" key="4">
    <source>
        <dbReference type="ARBA" id="ARBA00022723"/>
    </source>
</evidence>
<keyword evidence="6" id="KW-0695">RNA-directed DNA polymerase</keyword>
<organism evidence="11 12">
    <name type="scientific">Acrocarpospora corrugata</name>
    <dbReference type="NCBI Taxonomy" id="35763"/>
    <lineage>
        <taxon>Bacteria</taxon>
        <taxon>Bacillati</taxon>
        <taxon>Actinomycetota</taxon>
        <taxon>Actinomycetes</taxon>
        <taxon>Streptosporangiales</taxon>
        <taxon>Streptosporangiaceae</taxon>
        <taxon>Acrocarpospora</taxon>
    </lineage>
</organism>
<evidence type="ECO:0000259" key="10">
    <source>
        <dbReference type="PROSITE" id="PS50878"/>
    </source>
</evidence>
<dbReference type="GO" id="GO:0003723">
    <property type="term" value="F:RNA binding"/>
    <property type="evidence" value="ECO:0007669"/>
    <property type="project" value="InterPro"/>
</dbReference>
<evidence type="ECO:0000256" key="3">
    <source>
        <dbReference type="ARBA" id="ARBA00022695"/>
    </source>
</evidence>
<dbReference type="InterPro" id="IPR051083">
    <property type="entry name" value="GrpII_Intron_Splice-Mob/Def"/>
</dbReference>
<dbReference type="InterPro" id="IPR043502">
    <property type="entry name" value="DNA/RNA_pol_sf"/>
</dbReference>
<gene>
    <name evidence="11" type="ORF">Acor_11680</name>
</gene>
<proteinExistence type="inferred from homology"/>
<dbReference type="PROSITE" id="PS50878">
    <property type="entry name" value="RT_POL"/>
    <property type="match status" value="1"/>
</dbReference>
<evidence type="ECO:0000256" key="5">
    <source>
        <dbReference type="ARBA" id="ARBA00022842"/>
    </source>
</evidence>
<keyword evidence="5" id="KW-0460">Magnesium</keyword>
<evidence type="ECO:0000256" key="1">
    <source>
        <dbReference type="ARBA" id="ARBA00012493"/>
    </source>
</evidence>
<dbReference type="InterPro" id="IPR013597">
    <property type="entry name" value="Mat_intron_G2"/>
</dbReference>
<dbReference type="Proteomes" id="UP000334990">
    <property type="component" value="Unassembled WGS sequence"/>
</dbReference>
<dbReference type="EMBL" id="BLAD01000038">
    <property type="protein sequence ID" value="GER99104.1"/>
    <property type="molecule type" value="Genomic_DNA"/>
</dbReference>
<dbReference type="PANTHER" id="PTHR34047:SF8">
    <property type="entry name" value="PROTEIN YKFC"/>
    <property type="match status" value="1"/>
</dbReference>
<dbReference type="Pfam" id="PF08388">
    <property type="entry name" value="GIIM"/>
    <property type="match status" value="1"/>
</dbReference>
<dbReference type="PANTHER" id="PTHR34047">
    <property type="entry name" value="NUCLEAR INTRON MATURASE 1, MITOCHONDRIAL-RELATED"/>
    <property type="match status" value="1"/>
</dbReference>
<keyword evidence="2" id="KW-0808">Transferase</keyword>
<evidence type="ECO:0000256" key="8">
    <source>
        <dbReference type="ARBA" id="ARBA00034120"/>
    </source>
</evidence>
<dbReference type="Pfam" id="PF00078">
    <property type="entry name" value="RVT_1"/>
    <property type="match status" value="1"/>
</dbReference>
<protein>
    <recommendedName>
        <fullName evidence="1">RNA-directed DNA polymerase</fullName>
        <ecNumber evidence="1">2.7.7.49</ecNumber>
    </recommendedName>
</protein>
<dbReference type="InterPro" id="IPR000477">
    <property type="entry name" value="RT_dom"/>
</dbReference>
<dbReference type="CDD" id="cd01651">
    <property type="entry name" value="RT_G2_intron"/>
    <property type="match status" value="1"/>
</dbReference>
<accession>A0A5M3VQP3</accession>
<evidence type="ECO:0000256" key="6">
    <source>
        <dbReference type="ARBA" id="ARBA00022918"/>
    </source>
</evidence>
<dbReference type="EC" id="2.7.7.49" evidence="1"/>
<dbReference type="PRINTS" id="PR00866">
    <property type="entry name" value="RNADNAPOLMS"/>
</dbReference>
<keyword evidence="3" id="KW-0548">Nucleotidyltransferase</keyword>
<dbReference type="AlphaFoldDB" id="A0A5M3VQP3"/>
<comment type="catalytic activity">
    <reaction evidence="9">
        <text>DNA(n) + a 2'-deoxyribonucleoside 5'-triphosphate = DNA(n+1) + diphosphate</text>
        <dbReference type="Rhea" id="RHEA:22508"/>
        <dbReference type="Rhea" id="RHEA-COMP:17339"/>
        <dbReference type="Rhea" id="RHEA-COMP:17340"/>
        <dbReference type="ChEBI" id="CHEBI:33019"/>
        <dbReference type="ChEBI" id="CHEBI:61560"/>
        <dbReference type="ChEBI" id="CHEBI:173112"/>
        <dbReference type="EC" id="2.7.7.49"/>
    </reaction>
</comment>
<dbReference type="GO" id="GO:0046872">
    <property type="term" value="F:metal ion binding"/>
    <property type="evidence" value="ECO:0007669"/>
    <property type="project" value="UniProtKB-KW"/>
</dbReference>
<comment type="similarity">
    <text evidence="8">Belongs to the bacterial reverse transcriptase family.</text>
</comment>
<comment type="caution">
    <text evidence="11">The sequence shown here is derived from an EMBL/GenBank/DDBJ whole genome shotgun (WGS) entry which is preliminary data.</text>
</comment>
<dbReference type="SUPFAM" id="SSF56672">
    <property type="entry name" value="DNA/RNA polymerases"/>
    <property type="match status" value="1"/>
</dbReference>
<keyword evidence="7" id="KW-0051">Antiviral defense</keyword>
<keyword evidence="4" id="KW-0479">Metal-binding</keyword>
<sequence length="303" mass="35669">MRVARRCVEDGLRWVVDVDLERFFDLVQFDVLMARVARKVEDRRVLRLIRRCLEAGVMMDGIVSASTEGTPQGSPLSPILSNVMLDDLDRELWKRGHRFVRFAGDIRVFVRSRRAAHRVLDSVTAVVEQRLKLKVNTEKSSVRHAREARLLGLGFYFSRSGVRIRVDPKAVERLKVKIRELTSRRWSVSMACRIGKLNMFIMGWMAYFRIADASRVFRGLDEWLRRRMRQIRWKEWKRYAARRRNLRGLGIPERSAREWVASSKGYWRIAGSPVLQRALPNDYWADLGLLGLRRIWRRFRATA</sequence>
<evidence type="ECO:0000256" key="2">
    <source>
        <dbReference type="ARBA" id="ARBA00022679"/>
    </source>
</evidence>
<name>A0A5M3VQP3_9ACTN</name>
<dbReference type="InterPro" id="IPR000123">
    <property type="entry name" value="Reverse_transcriptase_msDNA"/>
</dbReference>